<feature type="signal peptide" evidence="2">
    <location>
        <begin position="1"/>
        <end position="25"/>
    </location>
</feature>
<accession>A0A0S2DPR7</accession>
<evidence type="ECO:0000256" key="2">
    <source>
        <dbReference type="SAM" id="SignalP"/>
    </source>
</evidence>
<feature type="compositionally biased region" description="Low complexity" evidence="1">
    <location>
        <begin position="42"/>
        <end position="81"/>
    </location>
</feature>
<feature type="region of interest" description="Disordered" evidence="1">
    <location>
        <begin position="42"/>
        <end position="144"/>
    </location>
</feature>
<name>A0A0S2DPR7_LYSEN</name>
<dbReference type="EMBL" id="CP013140">
    <property type="protein sequence ID" value="ALN60715.1"/>
    <property type="molecule type" value="Genomic_DNA"/>
</dbReference>
<reference evidence="3 4" key="1">
    <citation type="submission" date="2015-11" db="EMBL/GenBank/DDBJ databases">
        <title>Genome sequences of Lysobacter enzymogenes strain C3 and Lysobacter antibioticus ATCC 29479.</title>
        <authorList>
            <person name="Kobayashi D.Y."/>
        </authorList>
    </citation>
    <scope>NUCLEOTIDE SEQUENCE [LARGE SCALE GENOMIC DNA]</scope>
    <source>
        <strain evidence="3 4">C3</strain>
    </source>
</reference>
<evidence type="ECO:0000313" key="3">
    <source>
        <dbReference type="EMBL" id="ALN60715.1"/>
    </source>
</evidence>
<keyword evidence="3" id="KW-0489">Methyltransferase</keyword>
<gene>
    <name evidence="3" type="ORF">GLE_5374</name>
</gene>
<feature type="compositionally biased region" description="Basic and acidic residues" evidence="1">
    <location>
        <begin position="111"/>
        <end position="128"/>
    </location>
</feature>
<keyword evidence="3" id="KW-0808">Transferase</keyword>
<feature type="compositionally biased region" description="Low complexity" evidence="1">
    <location>
        <begin position="129"/>
        <end position="138"/>
    </location>
</feature>
<dbReference type="AlphaFoldDB" id="A0A0S2DPR7"/>
<dbReference type="Gene3D" id="3.40.50.150">
    <property type="entry name" value="Vaccinia Virus protein VP39"/>
    <property type="match status" value="1"/>
</dbReference>
<dbReference type="GO" id="GO:0008168">
    <property type="term" value="F:methyltransferase activity"/>
    <property type="evidence" value="ECO:0007669"/>
    <property type="project" value="UniProtKB-KW"/>
</dbReference>
<evidence type="ECO:0000313" key="4">
    <source>
        <dbReference type="Proteomes" id="UP000061569"/>
    </source>
</evidence>
<sequence>MERQRLARLLLAALLPAGACAAAHAQETQAATDAATAKTVEQAAQTPAAQNAAQAPVAATPAAPAAPATPAVPATGTETPAAAPPAEPPAAAKPTVERTTEKVAQPPAERAAAERIADKPAEAAKDAAKPAARKPAPATGAGGPLKNVVAGSWRDPANVARDGYRHPLETLQFFGVRADQTVVEITPGGGWYSEILAPYLREKGRYVAAVVDPDSQTKDSSRAYFAKAKSGLEKKFAAAPAQYGGAVIAAYDPFKPAFGAPASADVVLTFRNVHNWRSAGQAEVMFKGFYDVLKPGGTLGVVEHRAKGDVPAEDKSGYVGQAQVIALAEAAGFRLEGKSEVNANPRDTKDYPNGVWTLPPSNQHEAADGAKYKAIGESDRMTLRFRKPR</sequence>
<organism evidence="3 4">
    <name type="scientific">Lysobacter enzymogenes</name>
    <dbReference type="NCBI Taxonomy" id="69"/>
    <lineage>
        <taxon>Bacteria</taxon>
        <taxon>Pseudomonadati</taxon>
        <taxon>Pseudomonadota</taxon>
        <taxon>Gammaproteobacteria</taxon>
        <taxon>Lysobacterales</taxon>
        <taxon>Lysobacteraceae</taxon>
        <taxon>Lysobacter</taxon>
    </lineage>
</organism>
<evidence type="ECO:0000256" key="1">
    <source>
        <dbReference type="SAM" id="MobiDB-lite"/>
    </source>
</evidence>
<dbReference type="STRING" id="69.GLE_5374"/>
<dbReference type="Proteomes" id="UP000061569">
    <property type="component" value="Chromosome"/>
</dbReference>
<dbReference type="PATRIC" id="fig|69.6.peg.5289"/>
<proteinExistence type="predicted"/>
<dbReference type="KEGG" id="lez:GLE_5374"/>
<protein>
    <submittedName>
        <fullName evidence="3">Methyltransferase type 11</fullName>
    </submittedName>
</protein>
<dbReference type="InterPro" id="IPR029063">
    <property type="entry name" value="SAM-dependent_MTases_sf"/>
</dbReference>
<feature type="region of interest" description="Disordered" evidence="1">
    <location>
        <begin position="342"/>
        <end position="368"/>
    </location>
</feature>
<keyword evidence="2" id="KW-0732">Signal</keyword>
<feature type="chain" id="PRO_5006595537" evidence="2">
    <location>
        <begin position="26"/>
        <end position="389"/>
    </location>
</feature>
<dbReference type="GO" id="GO:0032259">
    <property type="term" value="P:methylation"/>
    <property type="evidence" value="ECO:0007669"/>
    <property type="project" value="UniProtKB-KW"/>
</dbReference>
<dbReference type="SUPFAM" id="SSF53335">
    <property type="entry name" value="S-adenosyl-L-methionine-dependent methyltransferases"/>
    <property type="match status" value="1"/>
</dbReference>